<keyword evidence="3" id="KW-1185">Reference proteome</keyword>
<reference evidence="2" key="1">
    <citation type="submission" date="2021-02" db="EMBL/GenBank/DDBJ databases">
        <authorList>
            <person name="Palmer J.M."/>
        </authorList>
    </citation>
    <scope>NUCLEOTIDE SEQUENCE</scope>
    <source>
        <strain evidence="2">SCRP734</strain>
    </source>
</reference>
<feature type="region of interest" description="Disordered" evidence="1">
    <location>
        <begin position="1"/>
        <end position="65"/>
    </location>
</feature>
<name>A0A8T1V950_9STRA</name>
<dbReference type="EMBL" id="JAGDFM010000613">
    <property type="protein sequence ID" value="KAG7376853.1"/>
    <property type="molecule type" value="Genomic_DNA"/>
</dbReference>
<evidence type="ECO:0000256" key="1">
    <source>
        <dbReference type="SAM" id="MobiDB-lite"/>
    </source>
</evidence>
<evidence type="ECO:0000313" key="2">
    <source>
        <dbReference type="EMBL" id="KAG7376853.1"/>
    </source>
</evidence>
<accession>A0A8T1V950</accession>
<comment type="caution">
    <text evidence="2">The sequence shown here is derived from an EMBL/GenBank/DDBJ whole genome shotgun (WGS) entry which is preliminary data.</text>
</comment>
<gene>
    <name evidence="2" type="ORF">PHYPSEUDO_012653</name>
</gene>
<dbReference type="Proteomes" id="UP000694044">
    <property type="component" value="Unassembled WGS sequence"/>
</dbReference>
<proteinExistence type="predicted"/>
<protein>
    <submittedName>
        <fullName evidence="2">Uncharacterized protein</fullName>
    </submittedName>
</protein>
<evidence type="ECO:0000313" key="3">
    <source>
        <dbReference type="Proteomes" id="UP000694044"/>
    </source>
</evidence>
<organism evidence="2 3">
    <name type="scientific">Phytophthora pseudosyringae</name>
    <dbReference type="NCBI Taxonomy" id="221518"/>
    <lineage>
        <taxon>Eukaryota</taxon>
        <taxon>Sar</taxon>
        <taxon>Stramenopiles</taxon>
        <taxon>Oomycota</taxon>
        <taxon>Peronosporomycetes</taxon>
        <taxon>Peronosporales</taxon>
        <taxon>Peronosporaceae</taxon>
        <taxon>Phytophthora</taxon>
    </lineage>
</organism>
<sequence>MTGLSRYKVRRATTRARDSATKAAHNEAGSMQTLLSDPAPPLTPTSYNFASPPPSHPLASPSSLPPTSQTFAFPLPLVTSHLQHQHLASSLPKAQRFMPQKQVLAAQHVTNSMFLDNSSSATSMRICCGSRGCQAIGLPRNSSVPSPSALLGTFKCGGTVTEFPC</sequence>
<dbReference type="AlphaFoldDB" id="A0A8T1V950"/>